<dbReference type="EMBL" id="MU853403">
    <property type="protein sequence ID" value="KAK4136891.1"/>
    <property type="molecule type" value="Genomic_DNA"/>
</dbReference>
<comment type="caution">
    <text evidence="3">The sequence shown here is derived from an EMBL/GenBank/DDBJ whole genome shotgun (WGS) entry which is preliminary data.</text>
</comment>
<dbReference type="InterPro" id="IPR052061">
    <property type="entry name" value="PTE-AB_protein"/>
</dbReference>
<organism evidence="3 4">
    <name type="scientific">Trichocladium antarcticum</name>
    <dbReference type="NCBI Taxonomy" id="1450529"/>
    <lineage>
        <taxon>Eukaryota</taxon>
        <taxon>Fungi</taxon>
        <taxon>Dikarya</taxon>
        <taxon>Ascomycota</taxon>
        <taxon>Pezizomycotina</taxon>
        <taxon>Sordariomycetes</taxon>
        <taxon>Sordariomycetidae</taxon>
        <taxon>Sordariales</taxon>
        <taxon>Chaetomiaceae</taxon>
        <taxon>Trichocladium</taxon>
    </lineage>
</organism>
<keyword evidence="2" id="KW-1133">Transmembrane helix</keyword>
<feature type="region of interest" description="Disordered" evidence="1">
    <location>
        <begin position="35"/>
        <end position="90"/>
    </location>
</feature>
<dbReference type="SUPFAM" id="SSF54637">
    <property type="entry name" value="Thioesterase/thiol ester dehydrase-isomerase"/>
    <property type="match status" value="1"/>
</dbReference>
<evidence type="ECO:0000256" key="1">
    <source>
        <dbReference type="SAM" id="MobiDB-lite"/>
    </source>
</evidence>
<keyword evidence="2" id="KW-0812">Transmembrane</keyword>
<dbReference type="PANTHER" id="PTHR47260">
    <property type="entry name" value="UPF0644 PROTEIN PB2B4.06"/>
    <property type="match status" value="1"/>
</dbReference>
<dbReference type="InterPro" id="IPR029069">
    <property type="entry name" value="HotDog_dom_sf"/>
</dbReference>
<feature type="compositionally biased region" description="Pro residues" evidence="1">
    <location>
        <begin position="58"/>
        <end position="86"/>
    </location>
</feature>
<reference evidence="3" key="2">
    <citation type="submission" date="2023-05" db="EMBL/GenBank/DDBJ databases">
        <authorList>
            <consortium name="Lawrence Berkeley National Laboratory"/>
            <person name="Steindorff A."/>
            <person name="Hensen N."/>
            <person name="Bonometti L."/>
            <person name="Westerberg I."/>
            <person name="Brannstrom I.O."/>
            <person name="Guillou S."/>
            <person name="Cros-Aarteil S."/>
            <person name="Calhoun S."/>
            <person name="Haridas S."/>
            <person name="Kuo A."/>
            <person name="Mondo S."/>
            <person name="Pangilinan J."/>
            <person name="Riley R."/>
            <person name="Labutti K."/>
            <person name="Andreopoulos B."/>
            <person name="Lipzen A."/>
            <person name="Chen C."/>
            <person name="Yanf M."/>
            <person name="Daum C."/>
            <person name="Ng V."/>
            <person name="Clum A."/>
            <person name="Ohm R."/>
            <person name="Martin F."/>
            <person name="Silar P."/>
            <person name="Natvig D."/>
            <person name="Lalanne C."/>
            <person name="Gautier V."/>
            <person name="Ament-Velasquez S.L."/>
            <person name="Kruys A."/>
            <person name="Hutchinson M.I."/>
            <person name="Powell A.J."/>
            <person name="Barry K."/>
            <person name="Miller A.N."/>
            <person name="Grigoriev I.V."/>
            <person name="Debuchy R."/>
            <person name="Gladieux P."/>
            <person name="Thoren M.H."/>
            <person name="Johannesson H."/>
        </authorList>
    </citation>
    <scope>NUCLEOTIDE SEQUENCE</scope>
    <source>
        <strain evidence="3">CBS 123565</strain>
    </source>
</reference>
<dbReference type="Proteomes" id="UP001304895">
    <property type="component" value="Unassembled WGS sequence"/>
</dbReference>
<proteinExistence type="predicted"/>
<keyword evidence="2" id="KW-0472">Membrane</keyword>
<feature type="transmembrane region" description="Helical" evidence="2">
    <location>
        <begin position="96"/>
        <end position="117"/>
    </location>
</feature>
<dbReference type="PANTHER" id="PTHR47260:SF1">
    <property type="entry name" value="UPF0644 PROTEIN PB2B4.06"/>
    <property type="match status" value="1"/>
</dbReference>
<evidence type="ECO:0008006" key="5">
    <source>
        <dbReference type="Google" id="ProtNLM"/>
    </source>
</evidence>
<sequence>MVVRIQYRHLVRVAQRQGAATHPRARCFQTGSPARIAQHRQHQPFSTCPARHQDQKPAPVPETPPAPASAPAPPTTASPTPSPKPAPPKKRTIPRLIFATAFLLLGIAAGSGVRLFLAPPSPVEPDSEADAYTTQVLHAQAAQLPLVAQLAADPAWDAWDAYASLPAAHRAQHTTAGALRGARGLGGYQRVFRHRATGEVVSVVFFGPATAGWPGVVHGGCLATVLDESCGRAAFQQWGGRAGLTARLGLEYKRVTLANGFYAVRVRVRPDAELPEEERGKGHYKCFVDGVVEDVVTGDALVTAEALFVALGGKNGNGGQMTAEQMEAHSKF</sequence>
<accession>A0AAN6US53</accession>
<evidence type="ECO:0000313" key="4">
    <source>
        <dbReference type="Proteomes" id="UP001304895"/>
    </source>
</evidence>
<keyword evidence="4" id="KW-1185">Reference proteome</keyword>
<reference evidence="3" key="1">
    <citation type="journal article" date="2023" name="Mol. Phylogenet. Evol.">
        <title>Genome-scale phylogeny and comparative genomics of the fungal order Sordariales.</title>
        <authorList>
            <person name="Hensen N."/>
            <person name="Bonometti L."/>
            <person name="Westerberg I."/>
            <person name="Brannstrom I.O."/>
            <person name="Guillou S."/>
            <person name="Cros-Aarteil S."/>
            <person name="Calhoun S."/>
            <person name="Haridas S."/>
            <person name="Kuo A."/>
            <person name="Mondo S."/>
            <person name="Pangilinan J."/>
            <person name="Riley R."/>
            <person name="LaButti K."/>
            <person name="Andreopoulos B."/>
            <person name="Lipzen A."/>
            <person name="Chen C."/>
            <person name="Yan M."/>
            <person name="Daum C."/>
            <person name="Ng V."/>
            <person name="Clum A."/>
            <person name="Steindorff A."/>
            <person name="Ohm R.A."/>
            <person name="Martin F."/>
            <person name="Silar P."/>
            <person name="Natvig D.O."/>
            <person name="Lalanne C."/>
            <person name="Gautier V."/>
            <person name="Ament-Velasquez S.L."/>
            <person name="Kruys A."/>
            <person name="Hutchinson M.I."/>
            <person name="Powell A.J."/>
            <person name="Barry K."/>
            <person name="Miller A.N."/>
            <person name="Grigoriev I.V."/>
            <person name="Debuchy R."/>
            <person name="Gladieux P."/>
            <person name="Hiltunen Thoren M."/>
            <person name="Johannesson H."/>
        </authorList>
    </citation>
    <scope>NUCLEOTIDE SEQUENCE</scope>
    <source>
        <strain evidence="3">CBS 123565</strain>
    </source>
</reference>
<name>A0AAN6US53_9PEZI</name>
<dbReference type="Gene3D" id="3.10.129.10">
    <property type="entry name" value="Hotdog Thioesterase"/>
    <property type="match status" value="1"/>
</dbReference>
<dbReference type="AlphaFoldDB" id="A0AAN6US53"/>
<protein>
    <recommendedName>
        <fullName evidence="5">Thioesterase domain-containing protein</fullName>
    </recommendedName>
</protein>
<gene>
    <name evidence="3" type="ORF">BT67DRAFT_488738</name>
</gene>
<evidence type="ECO:0000256" key="2">
    <source>
        <dbReference type="SAM" id="Phobius"/>
    </source>
</evidence>
<evidence type="ECO:0000313" key="3">
    <source>
        <dbReference type="EMBL" id="KAK4136891.1"/>
    </source>
</evidence>